<dbReference type="GO" id="GO:0003677">
    <property type="term" value="F:DNA binding"/>
    <property type="evidence" value="ECO:0007669"/>
    <property type="project" value="UniProtKB-KW"/>
</dbReference>
<dbReference type="EMBL" id="CP010537">
    <property type="protein sequence ID" value="AJG21960.1"/>
    <property type="molecule type" value="Genomic_DNA"/>
</dbReference>
<reference evidence="2 3" key="1">
    <citation type="journal article" date="2015" name="Genome Announc.">
        <title>Complete Genome Sequence of Cupriavidus basilensis 4G11, Isolated from the Oak Ridge Field Research Center Site.</title>
        <authorList>
            <person name="Ray J."/>
            <person name="Waters R.J."/>
            <person name="Skerker J.M."/>
            <person name="Kuehl J.V."/>
            <person name="Price M.N."/>
            <person name="Huang J."/>
            <person name="Chakraborty R."/>
            <person name="Arkin A.P."/>
            <person name="Deutschbauer A."/>
        </authorList>
    </citation>
    <scope>NUCLEOTIDE SEQUENCE [LARGE SCALE GENOMIC DNA]</scope>
    <source>
        <strain evidence="2">4G11</strain>
    </source>
</reference>
<evidence type="ECO:0000259" key="1">
    <source>
        <dbReference type="Pfam" id="PF15919"/>
    </source>
</evidence>
<organism evidence="2 3">
    <name type="scientific">Cupriavidus basilensis</name>
    <dbReference type="NCBI Taxonomy" id="68895"/>
    <lineage>
        <taxon>Bacteria</taxon>
        <taxon>Pseudomonadati</taxon>
        <taxon>Pseudomonadota</taxon>
        <taxon>Betaproteobacteria</taxon>
        <taxon>Burkholderiales</taxon>
        <taxon>Burkholderiaceae</taxon>
        <taxon>Cupriavidus</taxon>
    </lineage>
</organism>
<proteinExistence type="predicted"/>
<evidence type="ECO:0000313" key="3">
    <source>
        <dbReference type="Proteomes" id="UP000031843"/>
    </source>
</evidence>
<feature type="domain" description="HicB-like antitoxin of toxin-antitoxin system" evidence="1">
    <location>
        <begin position="7"/>
        <end position="126"/>
    </location>
</feature>
<dbReference type="KEGG" id="cbw:RR42_s0364"/>
<gene>
    <name evidence="2" type="ORF">RR42_s0364</name>
</gene>
<dbReference type="InterPro" id="IPR035069">
    <property type="entry name" value="TTHA1013/TTHA0281-like"/>
</dbReference>
<accession>A0A0C4YGX8</accession>
<dbReference type="CDD" id="cd22231">
    <property type="entry name" value="RHH_NikR_HicB-like"/>
    <property type="match status" value="1"/>
</dbReference>
<name>A0A0C4YGX8_9BURK</name>
<keyword evidence="2" id="KW-0238">DNA-binding</keyword>
<dbReference type="InterPro" id="IPR031807">
    <property type="entry name" value="HicB-like"/>
</dbReference>
<dbReference type="InterPro" id="IPR010985">
    <property type="entry name" value="Ribbon_hlx_hlx"/>
</dbReference>
<dbReference type="Gene3D" id="3.30.160.250">
    <property type="match status" value="1"/>
</dbReference>
<dbReference type="AlphaFoldDB" id="A0A0C4YGX8"/>
<protein>
    <submittedName>
        <fullName evidence="2">DNA-binding protein, CopG family</fullName>
    </submittedName>
</protein>
<dbReference type="GO" id="GO:0006355">
    <property type="term" value="P:regulation of DNA-templated transcription"/>
    <property type="evidence" value="ECO:0007669"/>
    <property type="project" value="InterPro"/>
</dbReference>
<dbReference type="InterPro" id="IPR013321">
    <property type="entry name" value="Arc_rbn_hlx_hlx"/>
</dbReference>
<dbReference type="SUPFAM" id="SSF143100">
    <property type="entry name" value="TTHA1013/TTHA0281-like"/>
    <property type="match status" value="1"/>
</dbReference>
<evidence type="ECO:0000313" key="2">
    <source>
        <dbReference type="EMBL" id="AJG21960.1"/>
    </source>
</evidence>
<dbReference type="Proteomes" id="UP000031843">
    <property type="component" value="Chromosome secondary"/>
</dbReference>
<dbReference type="Gene3D" id="1.10.1220.10">
    <property type="entry name" value="Met repressor-like"/>
    <property type="match status" value="1"/>
</dbReference>
<dbReference type="SUPFAM" id="SSF47598">
    <property type="entry name" value="Ribbon-helix-helix"/>
    <property type="match status" value="1"/>
</dbReference>
<keyword evidence="3" id="KW-1185">Reference proteome</keyword>
<dbReference type="Pfam" id="PF15919">
    <property type="entry name" value="HicB_lk_antitox"/>
    <property type="match status" value="1"/>
</dbReference>
<sequence>MEGKMLYPVFVEPGDATHAHGLSFPDFPGCFSAADDWADVPANAQEAVEAHYADGDPVPAPSSPEQWIGNPDYAHGIWMLVDIDLSKVNAKAVRLNISLPERLVQQIDAVAKQRHMSRSAFLAMAAQHEMEHA</sequence>
<dbReference type="STRING" id="68895.RR42_s0364"/>